<keyword evidence="5" id="KW-1185">Reference proteome</keyword>
<protein>
    <submittedName>
        <fullName evidence="4">Alpha/beta hydrolase family protein</fullName>
    </submittedName>
</protein>
<proteinExistence type="inferred from homology"/>
<evidence type="ECO:0000313" key="4">
    <source>
        <dbReference type="EMBL" id="SDQ64358.1"/>
    </source>
</evidence>
<accession>A0A1H1CJS2</accession>
<dbReference type="InterPro" id="IPR029058">
    <property type="entry name" value="AB_hydrolase_fold"/>
</dbReference>
<dbReference type="Proteomes" id="UP000181917">
    <property type="component" value="Unassembled WGS sequence"/>
</dbReference>
<dbReference type="EMBL" id="FNKH01000002">
    <property type="protein sequence ID" value="SDQ64358.1"/>
    <property type="molecule type" value="Genomic_DNA"/>
</dbReference>
<feature type="domain" description="Dienelactone hydrolase" evidence="3">
    <location>
        <begin position="50"/>
        <end position="242"/>
    </location>
</feature>
<dbReference type="InterPro" id="IPR050261">
    <property type="entry name" value="FrsA_esterase"/>
</dbReference>
<dbReference type="SUPFAM" id="SSF53474">
    <property type="entry name" value="alpha/beta-Hydrolases"/>
    <property type="match status" value="1"/>
</dbReference>
<dbReference type="AlphaFoldDB" id="A0A1H1CJS2"/>
<evidence type="ECO:0000256" key="1">
    <source>
        <dbReference type="ARBA" id="ARBA00008645"/>
    </source>
</evidence>
<evidence type="ECO:0000259" key="3">
    <source>
        <dbReference type="Pfam" id="PF01738"/>
    </source>
</evidence>
<comment type="similarity">
    <text evidence="1">Belongs to the AB hydrolase superfamily.</text>
</comment>
<keyword evidence="2 4" id="KW-0378">Hydrolase</keyword>
<evidence type="ECO:0000313" key="5">
    <source>
        <dbReference type="Proteomes" id="UP000181917"/>
    </source>
</evidence>
<name>A0A1H1CJS2_9MICC</name>
<dbReference type="Gene3D" id="3.40.50.1820">
    <property type="entry name" value="alpha/beta hydrolase"/>
    <property type="match status" value="1"/>
</dbReference>
<dbReference type="PANTHER" id="PTHR22946:SF9">
    <property type="entry name" value="POLYKETIDE TRANSFERASE AF380"/>
    <property type="match status" value="1"/>
</dbReference>
<gene>
    <name evidence="4" type="ORF">SAMN04489742_1953</name>
</gene>
<organism evidence="4 5">
    <name type="scientific">Crystallibacter crystallopoietes</name>
    <dbReference type="NCBI Taxonomy" id="37928"/>
    <lineage>
        <taxon>Bacteria</taxon>
        <taxon>Bacillati</taxon>
        <taxon>Actinomycetota</taxon>
        <taxon>Actinomycetes</taxon>
        <taxon>Micrococcales</taxon>
        <taxon>Micrococcaceae</taxon>
        <taxon>Crystallibacter</taxon>
    </lineage>
</organism>
<dbReference type="STRING" id="37928.SAMN04489742_1953"/>
<evidence type="ECO:0000256" key="2">
    <source>
        <dbReference type="ARBA" id="ARBA00022801"/>
    </source>
</evidence>
<reference evidence="4 5" key="1">
    <citation type="submission" date="2016-10" db="EMBL/GenBank/DDBJ databases">
        <authorList>
            <person name="de Groot N.N."/>
        </authorList>
    </citation>
    <scope>NUCLEOTIDE SEQUENCE [LARGE SCALE GENOMIC DNA]</scope>
    <source>
        <strain evidence="4 5">DSM 20117</strain>
    </source>
</reference>
<dbReference type="PANTHER" id="PTHR22946">
    <property type="entry name" value="DIENELACTONE HYDROLASE DOMAIN-CONTAINING PROTEIN-RELATED"/>
    <property type="match status" value="1"/>
</dbReference>
<dbReference type="Pfam" id="PF01738">
    <property type="entry name" value="DLH"/>
    <property type="match status" value="1"/>
</dbReference>
<dbReference type="InterPro" id="IPR002925">
    <property type="entry name" value="Dienelactn_hydro"/>
</dbReference>
<dbReference type="GO" id="GO:0052689">
    <property type="term" value="F:carboxylic ester hydrolase activity"/>
    <property type="evidence" value="ECO:0007669"/>
    <property type="project" value="UniProtKB-ARBA"/>
</dbReference>
<sequence length="252" mass="26016">MASAFPAGAWGKKFCGWTSVSQSPLWHAGDMDEQIVVLPGGPGLDADLHLPAGARGMVVFAHGSGSSRRSGRNILVARELQQAGLGTLLFDLLTAQEERRDAVDASLRFDIGFLTERLTAVVDEVAARPQFAGLPVGLFGASTGAAAALGTAAARPGVVRAVVSRGGRPDLAASALPGVRAPTLLLVGSLDEQVIAYNEQAAARLPAEHKLSIVPGATHLFSEPGTLEEVARQAAAWFSRTLQTGPAQAAPA</sequence>